<evidence type="ECO:0000313" key="1">
    <source>
        <dbReference type="EMBL" id="VTR94893.1"/>
    </source>
</evidence>
<dbReference type="KEGG" id="gms:SOIL9_28210"/>
<organism evidence="1 2">
    <name type="scientific">Gemmata massiliana</name>
    <dbReference type="NCBI Taxonomy" id="1210884"/>
    <lineage>
        <taxon>Bacteria</taxon>
        <taxon>Pseudomonadati</taxon>
        <taxon>Planctomycetota</taxon>
        <taxon>Planctomycetia</taxon>
        <taxon>Gemmatales</taxon>
        <taxon>Gemmataceae</taxon>
        <taxon>Gemmata</taxon>
    </lineage>
</organism>
<protein>
    <submittedName>
        <fullName evidence="1">Uncharacterized protein</fullName>
    </submittedName>
</protein>
<dbReference type="Pfam" id="PF13489">
    <property type="entry name" value="Methyltransf_23"/>
    <property type="match status" value="1"/>
</dbReference>
<dbReference type="GO" id="GO:0008168">
    <property type="term" value="F:methyltransferase activity"/>
    <property type="evidence" value="ECO:0007669"/>
    <property type="project" value="UniProtKB-KW"/>
</dbReference>
<proteinExistence type="predicted"/>
<dbReference type="InterPro" id="IPR029063">
    <property type="entry name" value="SAM-dependent_MTases_sf"/>
</dbReference>
<dbReference type="Proteomes" id="UP000464178">
    <property type="component" value="Chromosome"/>
</dbReference>
<evidence type="ECO:0000313" key="2">
    <source>
        <dbReference type="Proteomes" id="UP000464178"/>
    </source>
</evidence>
<keyword evidence="1" id="KW-0489">Methyltransferase</keyword>
<keyword evidence="2" id="KW-1185">Reference proteome</keyword>
<dbReference type="RefSeq" id="WP_232069715.1">
    <property type="nucleotide sequence ID" value="NZ_LR593886.1"/>
</dbReference>
<dbReference type="GO" id="GO:0032259">
    <property type="term" value="P:methylation"/>
    <property type="evidence" value="ECO:0007669"/>
    <property type="project" value="UniProtKB-KW"/>
</dbReference>
<reference evidence="1 2" key="1">
    <citation type="submission" date="2019-05" db="EMBL/GenBank/DDBJ databases">
        <authorList>
            <consortium name="Science for Life Laboratories"/>
        </authorList>
    </citation>
    <scope>NUCLEOTIDE SEQUENCE [LARGE SCALE GENOMIC DNA]</scope>
    <source>
        <strain evidence="1">Soil9</strain>
    </source>
</reference>
<dbReference type="CDD" id="cd02440">
    <property type="entry name" value="AdoMet_MTases"/>
    <property type="match status" value="1"/>
</dbReference>
<name>A0A6P2D195_9BACT</name>
<gene>
    <name evidence="1" type="ORF">SOIL9_28210</name>
</gene>
<dbReference type="PANTHER" id="PTHR43591">
    <property type="entry name" value="METHYLTRANSFERASE"/>
    <property type="match status" value="1"/>
</dbReference>
<sequence length="255" mass="29236">MTKMQPRNYWRDDRCAKAFWSQYEMPAYQQLLAHTTEWMNPVPGGRWIDLGCGSGRLCRALWTKSNGQLAEVTGLDVAALNAKSFAKLRESLSPPPGERLKFETVDFSAGLPWDSENLFDGAVSGLAIQYAESYSEAEQRWTTDAYDQLLRDVHRVLKPGAKFVFSMNVPEPSWGRVGWNAMRAFWSAKRKLRFLGKLYGMWSYGGWLKREARKGRFHYLSAETITAKLTDAGFTNIEYRLSFANQAFLFRATKR</sequence>
<dbReference type="Gene3D" id="3.40.50.150">
    <property type="entry name" value="Vaccinia Virus protein VP39"/>
    <property type="match status" value="1"/>
</dbReference>
<dbReference type="SUPFAM" id="SSF53335">
    <property type="entry name" value="S-adenosyl-L-methionine-dependent methyltransferases"/>
    <property type="match status" value="1"/>
</dbReference>
<keyword evidence="1" id="KW-0830">Ubiquinone</keyword>
<dbReference type="EMBL" id="LR593886">
    <property type="protein sequence ID" value="VTR94893.1"/>
    <property type="molecule type" value="Genomic_DNA"/>
</dbReference>
<accession>A0A6P2D195</accession>
<dbReference type="AlphaFoldDB" id="A0A6P2D195"/>
<keyword evidence="1" id="KW-0808">Transferase</keyword>